<organism evidence="1 2">
    <name type="scientific">Morganella morganii</name>
    <name type="common">Proteus morganii</name>
    <dbReference type="NCBI Taxonomy" id="582"/>
    <lineage>
        <taxon>Bacteria</taxon>
        <taxon>Pseudomonadati</taxon>
        <taxon>Pseudomonadota</taxon>
        <taxon>Gammaproteobacteria</taxon>
        <taxon>Enterobacterales</taxon>
        <taxon>Morganellaceae</taxon>
        <taxon>Morganella</taxon>
    </lineage>
</organism>
<evidence type="ECO:0000313" key="1">
    <source>
        <dbReference type="EMBL" id="KJF78452.1"/>
    </source>
</evidence>
<dbReference type="Proteomes" id="UP000032582">
    <property type="component" value="Unassembled WGS sequence"/>
</dbReference>
<comment type="caution">
    <text evidence="1">The sequence shown here is derived from an EMBL/GenBank/DDBJ whole genome shotgun (WGS) entry which is preliminary data.</text>
</comment>
<dbReference type="AlphaFoldDB" id="A0A0D8L9A4"/>
<protein>
    <submittedName>
        <fullName evidence="1">Uncharacterized protein</fullName>
    </submittedName>
</protein>
<gene>
    <name evidence="1" type="ORF">UA45_06110</name>
</gene>
<name>A0A0D8L9A4_MORMO</name>
<accession>A0A0D8L9A4</accession>
<evidence type="ECO:0000313" key="2">
    <source>
        <dbReference type="Proteomes" id="UP000032582"/>
    </source>
</evidence>
<sequence length="97" mass="10988">MYFQQGCNRGHAHGSYLKTGGVIADVAQKCQYGRKVKQMLVVLIRPLQYLCLILSGCCLLDICFDLPGQDVRHQVRAVVAWWQESDNDSRILSFVSK</sequence>
<dbReference type="EMBL" id="JZSH01000046">
    <property type="protein sequence ID" value="KJF78452.1"/>
    <property type="molecule type" value="Genomic_DNA"/>
</dbReference>
<proteinExistence type="predicted"/>
<reference evidence="1 2" key="1">
    <citation type="submission" date="2015-02" db="EMBL/GenBank/DDBJ databases">
        <title>Whole genome shotgun sequencing of cultured foodborne pathogen.</title>
        <authorList>
            <person name="Timme R."/>
            <person name="Allard M.W."/>
            <person name="Strain E."/>
            <person name="Evans P.S."/>
            <person name="Brown E."/>
        </authorList>
    </citation>
    <scope>NUCLEOTIDE SEQUENCE [LARGE SCALE GENOMIC DNA]</scope>
    <source>
        <strain evidence="1 2">GCSL-TSO-24</strain>
    </source>
</reference>